<feature type="transmembrane region" description="Helical" evidence="1">
    <location>
        <begin position="90"/>
        <end position="107"/>
    </location>
</feature>
<sequence>MKKTLGLILTYICTIILLTLTMFDPEENIMRDVYMAALTGLIYVVFTIGWEKLVQQTKFEALHKWLFVLITWYALLTIGDILIFQETLNALVLLGMLLCLLICLYVYRTNRMAVDALTAALLFVTLYIAMQIEHTIIPGGVIGGMVISMPFLILAAKKSLRATQILGRLVFFLMAFTILFLTPATPIIAEEGYLLYLVIFIFIVAFIFRRKIELLLPQQAMPVLIVVTFIMYVVKLF</sequence>
<organism evidence="2 3">
    <name type="scientific">Ureibacillus sinduriensis BLB-1 = JCM 15800</name>
    <dbReference type="NCBI Taxonomy" id="1384057"/>
    <lineage>
        <taxon>Bacteria</taxon>
        <taxon>Bacillati</taxon>
        <taxon>Bacillota</taxon>
        <taxon>Bacilli</taxon>
        <taxon>Bacillales</taxon>
        <taxon>Caryophanaceae</taxon>
        <taxon>Ureibacillus</taxon>
    </lineage>
</organism>
<keyword evidence="3" id="KW-1185">Reference proteome</keyword>
<evidence type="ECO:0000313" key="3">
    <source>
        <dbReference type="Proteomes" id="UP000030408"/>
    </source>
</evidence>
<feature type="transmembrane region" description="Helical" evidence="1">
    <location>
        <begin position="33"/>
        <end position="53"/>
    </location>
</feature>
<feature type="transmembrane region" description="Helical" evidence="1">
    <location>
        <begin position="65"/>
        <end position="84"/>
    </location>
</feature>
<evidence type="ECO:0000256" key="1">
    <source>
        <dbReference type="SAM" id="Phobius"/>
    </source>
</evidence>
<comment type="caution">
    <text evidence="2">The sequence shown here is derived from an EMBL/GenBank/DDBJ whole genome shotgun (WGS) entry which is preliminary data.</text>
</comment>
<feature type="transmembrane region" description="Helical" evidence="1">
    <location>
        <begin position="168"/>
        <end position="187"/>
    </location>
</feature>
<evidence type="ECO:0000313" key="2">
    <source>
        <dbReference type="EMBL" id="KGR76331.1"/>
    </source>
</evidence>
<reference evidence="2 3" key="1">
    <citation type="submission" date="2014-02" db="EMBL/GenBank/DDBJ databases">
        <title>Draft genome sequence of Lysinibacillus sinduriensis JCM 15800.</title>
        <authorList>
            <person name="Zhang F."/>
            <person name="Wang G."/>
            <person name="Zhang L."/>
        </authorList>
    </citation>
    <scope>NUCLEOTIDE SEQUENCE [LARGE SCALE GENOMIC DNA]</scope>
    <source>
        <strain evidence="2 3">JCM 15800</strain>
    </source>
</reference>
<feature type="transmembrane region" description="Helical" evidence="1">
    <location>
        <begin position="114"/>
        <end position="130"/>
    </location>
</feature>
<feature type="transmembrane region" description="Helical" evidence="1">
    <location>
        <begin position="215"/>
        <end position="234"/>
    </location>
</feature>
<dbReference type="AlphaFoldDB" id="A0A0A3HUT9"/>
<accession>A0A0A3HUT9</accession>
<keyword evidence="1" id="KW-0812">Transmembrane</keyword>
<protein>
    <submittedName>
        <fullName evidence="2">Uncharacterized protein</fullName>
    </submittedName>
</protein>
<keyword evidence="1" id="KW-1133">Transmembrane helix</keyword>
<feature type="transmembrane region" description="Helical" evidence="1">
    <location>
        <begin position="193"/>
        <end position="208"/>
    </location>
</feature>
<keyword evidence="1" id="KW-0472">Membrane</keyword>
<dbReference type="OrthoDB" id="2735034at2"/>
<proteinExistence type="predicted"/>
<feature type="transmembrane region" description="Helical" evidence="1">
    <location>
        <begin position="136"/>
        <end position="156"/>
    </location>
</feature>
<gene>
    <name evidence="2" type="ORF">CD33_07250</name>
</gene>
<dbReference type="Proteomes" id="UP000030408">
    <property type="component" value="Unassembled WGS sequence"/>
</dbReference>
<dbReference type="RefSeq" id="WP_036199426.1">
    <property type="nucleotide sequence ID" value="NZ_AVCY01000010.1"/>
</dbReference>
<dbReference type="EMBL" id="JPVO01000046">
    <property type="protein sequence ID" value="KGR76331.1"/>
    <property type="molecule type" value="Genomic_DNA"/>
</dbReference>
<name>A0A0A3HUT9_9BACL</name>